<sequence length="37" mass="4036">MIVVSLLAVITTMMDVVLCNFMSSLYRVVLASLAPFS</sequence>
<accession>A0A0K2UX90</accession>
<name>A0A0K2UX90_LEPSM</name>
<dbReference type="AlphaFoldDB" id="A0A0K2UX90"/>
<reference evidence="1" key="1">
    <citation type="submission" date="2014-05" db="EMBL/GenBank/DDBJ databases">
        <authorList>
            <person name="Chronopoulou M."/>
        </authorList>
    </citation>
    <scope>NUCLEOTIDE SEQUENCE</scope>
    <source>
        <tissue evidence="1">Whole organism</tissue>
    </source>
</reference>
<evidence type="ECO:0000313" key="1">
    <source>
        <dbReference type="EMBL" id="CDW42849.1"/>
    </source>
</evidence>
<organism evidence="1">
    <name type="scientific">Lepeophtheirus salmonis</name>
    <name type="common">Salmon louse</name>
    <name type="synonym">Caligus salmonis</name>
    <dbReference type="NCBI Taxonomy" id="72036"/>
    <lineage>
        <taxon>Eukaryota</taxon>
        <taxon>Metazoa</taxon>
        <taxon>Ecdysozoa</taxon>
        <taxon>Arthropoda</taxon>
        <taxon>Crustacea</taxon>
        <taxon>Multicrustacea</taxon>
        <taxon>Hexanauplia</taxon>
        <taxon>Copepoda</taxon>
        <taxon>Siphonostomatoida</taxon>
        <taxon>Caligidae</taxon>
        <taxon>Lepeophtheirus</taxon>
    </lineage>
</organism>
<dbReference type="EMBL" id="HACA01025488">
    <property type="protein sequence ID" value="CDW42849.1"/>
    <property type="molecule type" value="Transcribed_RNA"/>
</dbReference>
<protein>
    <submittedName>
        <fullName evidence="1">Uncharacterized protein</fullName>
    </submittedName>
</protein>
<proteinExistence type="predicted"/>